<keyword evidence="8" id="KW-1185">Reference proteome</keyword>
<evidence type="ECO:0000256" key="3">
    <source>
        <dbReference type="ARBA" id="ARBA00022801"/>
    </source>
</evidence>
<evidence type="ECO:0000256" key="5">
    <source>
        <dbReference type="SAM" id="SignalP"/>
    </source>
</evidence>
<dbReference type="RefSeq" id="WP_167635967.1">
    <property type="nucleotide sequence ID" value="NZ_JAATOP010000001.1"/>
</dbReference>
<dbReference type="InterPro" id="IPR036866">
    <property type="entry name" value="RibonucZ/Hydroxyglut_hydro"/>
</dbReference>
<feature type="chain" id="PRO_5045106652" evidence="5">
    <location>
        <begin position="26"/>
        <end position="296"/>
    </location>
</feature>
<dbReference type="InterPro" id="IPR051013">
    <property type="entry name" value="MBL_superfamily_lactonases"/>
</dbReference>
<reference evidence="7 8" key="1">
    <citation type="submission" date="2020-03" db="EMBL/GenBank/DDBJ databases">
        <title>Bacterial isolates of synthetic phycosphere.</title>
        <authorList>
            <person name="Fu H."/>
            <person name="Moran M.A."/>
        </authorList>
    </citation>
    <scope>NUCLEOTIDE SEQUENCE [LARGE SCALE GENOMIC DNA]</scope>
    <source>
        <strain evidence="7 8">HF1</strain>
    </source>
</reference>
<comment type="caution">
    <text evidence="7">The sequence shown here is derived from an EMBL/GenBank/DDBJ whole genome shotgun (WGS) entry which is preliminary data.</text>
</comment>
<sequence>MAITRRTMIMGTAALAGTLPFRLHASTTVGNYTVDTLSDGNLILPAGFILGEHVNDAADILARYDLGTEQLTPDCNVTLLRDGENTVLIDVGSGMNFQPSAGRLVDSLDTLGVAPEDVTHVLFTHAHPDHLWGVLDDFDEPVFYNARHMIGRAERDYWLDPETVNTIGEERMAFAAGALRYLNAVEMDVFEDGDDVLSGLQAVGTPGHTPGHMAFAVNGSDPLVIVGDSIGNHHVAFEQPQWELGSDQDGELGAATRTALLDRLNADKAMLIGFHFPFPGIGHAEKSGDGYRFIPA</sequence>
<organism evidence="7 8">
    <name type="scientific">Marivivens donghaensis</name>
    <dbReference type="NCBI Taxonomy" id="1699413"/>
    <lineage>
        <taxon>Bacteria</taxon>
        <taxon>Pseudomonadati</taxon>
        <taxon>Pseudomonadota</taxon>
        <taxon>Alphaproteobacteria</taxon>
        <taxon>Rhodobacterales</taxon>
        <taxon>Paracoccaceae</taxon>
        <taxon>Marivivens group</taxon>
        <taxon>Marivivens</taxon>
    </lineage>
</organism>
<evidence type="ECO:0000313" key="8">
    <source>
        <dbReference type="Proteomes" id="UP000709466"/>
    </source>
</evidence>
<dbReference type="Gene3D" id="3.60.15.10">
    <property type="entry name" value="Ribonuclease Z/Hydroxyacylglutathione hydrolase-like"/>
    <property type="match status" value="1"/>
</dbReference>
<proteinExistence type="inferred from homology"/>
<dbReference type="Pfam" id="PF00753">
    <property type="entry name" value="Lactamase_B"/>
    <property type="match status" value="1"/>
</dbReference>
<dbReference type="PANTHER" id="PTHR42978:SF6">
    <property type="entry name" value="QUORUM-QUENCHING LACTONASE YTNP-RELATED"/>
    <property type="match status" value="1"/>
</dbReference>
<dbReference type="PANTHER" id="PTHR42978">
    <property type="entry name" value="QUORUM-QUENCHING LACTONASE YTNP-RELATED-RELATED"/>
    <property type="match status" value="1"/>
</dbReference>
<dbReference type="EMBL" id="JAATOP010000001">
    <property type="protein sequence ID" value="NIY71079.1"/>
    <property type="molecule type" value="Genomic_DNA"/>
</dbReference>
<evidence type="ECO:0000256" key="4">
    <source>
        <dbReference type="ARBA" id="ARBA00022833"/>
    </source>
</evidence>
<dbReference type="CDD" id="cd07720">
    <property type="entry name" value="OPHC2-like_MBL-fold"/>
    <property type="match status" value="1"/>
</dbReference>
<comment type="similarity">
    <text evidence="1">Belongs to the metallo-beta-lactamase superfamily.</text>
</comment>
<evidence type="ECO:0000313" key="7">
    <source>
        <dbReference type="EMBL" id="NIY71079.1"/>
    </source>
</evidence>
<dbReference type="SMART" id="SM00849">
    <property type="entry name" value="Lactamase_B"/>
    <property type="match status" value="1"/>
</dbReference>
<evidence type="ECO:0000256" key="1">
    <source>
        <dbReference type="ARBA" id="ARBA00007749"/>
    </source>
</evidence>
<dbReference type="InterPro" id="IPR001279">
    <property type="entry name" value="Metallo-B-lactamas"/>
</dbReference>
<keyword evidence="3" id="KW-0378">Hydrolase</keyword>
<keyword evidence="2" id="KW-0479">Metal-binding</keyword>
<feature type="domain" description="Metallo-beta-lactamase" evidence="6">
    <location>
        <begin position="74"/>
        <end position="275"/>
    </location>
</feature>
<feature type="signal peptide" evidence="5">
    <location>
        <begin position="1"/>
        <end position="25"/>
    </location>
</feature>
<keyword evidence="4" id="KW-0862">Zinc</keyword>
<keyword evidence="5" id="KW-0732">Signal</keyword>
<evidence type="ECO:0000259" key="6">
    <source>
        <dbReference type="SMART" id="SM00849"/>
    </source>
</evidence>
<protein>
    <submittedName>
        <fullName evidence="7">MBL fold metallo-hydrolase</fullName>
    </submittedName>
</protein>
<accession>A0ABX0VW26</accession>
<name>A0ABX0VW26_9RHOB</name>
<dbReference type="Proteomes" id="UP000709466">
    <property type="component" value="Unassembled WGS sequence"/>
</dbReference>
<gene>
    <name evidence="7" type="ORF">HCZ30_01360</name>
</gene>
<evidence type="ECO:0000256" key="2">
    <source>
        <dbReference type="ARBA" id="ARBA00022723"/>
    </source>
</evidence>
<dbReference type="SUPFAM" id="SSF56281">
    <property type="entry name" value="Metallo-hydrolase/oxidoreductase"/>
    <property type="match status" value="1"/>
</dbReference>